<feature type="non-terminal residue" evidence="2">
    <location>
        <position position="146"/>
    </location>
</feature>
<name>A0A0S7Y345_UNCSA</name>
<organism evidence="2 3">
    <name type="scientific">candidate division WOR-1 bacterium DG_54_3</name>
    <dbReference type="NCBI Taxonomy" id="1703775"/>
    <lineage>
        <taxon>Bacteria</taxon>
        <taxon>Bacillati</taxon>
        <taxon>Saganbacteria</taxon>
    </lineage>
</organism>
<dbReference type="InterPro" id="IPR036117">
    <property type="entry name" value="DhaL_dom_sf"/>
</dbReference>
<protein>
    <recommendedName>
        <fullName evidence="1">DhaL domain-containing protein</fullName>
    </recommendedName>
</protein>
<reference evidence="2 3" key="1">
    <citation type="journal article" date="2015" name="Microbiome">
        <title>Genomic resolution of linkages in carbon, nitrogen, and sulfur cycling among widespread estuary sediment bacteria.</title>
        <authorList>
            <person name="Baker B.J."/>
            <person name="Lazar C.S."/>
            <person name="Teske A.P."/>
            <person name="Dick G.J."/>
        </authorList>
    </citation>
    <scope>NUCLEOTIDE SEQUENCE [LARGE SCALE GENOMIC DNA]</scope>
    <source>
        <strain evidence="2">DG_54_3</strain>
    </source>
</reference>
<dbReference type="PANTHER" id="PTHR33434">
    <property type="entry name" value="DEGV DOMAIN-CONTAINING PROTEIN DR_1986-RELATED"/>
    <property type="match status" value="1"/>
</dbReference>
<evidence type="ECO:0000259" key="1">
    <source>
        <dbReference type="Pfam" id="PF02734"/>
    </source>
</evidence>
<dbReference type="InterPro" id="IPR050270">
    <property type="entry name" value="DegV_domain_contain"/>
</dbReference>
<comment type="caution">
    <text evidence="2">The sequence shown here is derived from an EMBL/GenBank/DDBJ whole genome shotgun (WGS) entry which is preliminary data.</text>
</comment>
<dbReference type="SUPFAM" id="SSF101473">
    <property type="entry name" value="DhaL-like"/>
    <property type="match status" value="1"/>
</dbReference>
<accession>A0A0S7Y345</accession>
<dbReference type="AlphaFoldDB" id="A0A0S7Y345"/>
<gene>
    <name evidence="2" type="ORF">AMJ44_04925</name>
</gene>
<dbReference type="EMBL" id="LIZX01000035">
    <property type="protein sequence ID" value="KPJ68947.1"/>
    <property type="molecule type" value="Genomic_DNA"/>
</dbReference>
<evidence type="ECO:0000313" key="3">
    <source>
        <dbReference type="Proteomes" id="UP000051861"/>
    </source>
</evidence>
<feature type="domain" description="DhaL" evidence="1">
    <location>
        <begin position="1"/>
        <end position="67"/>
    </location>
</feature>
<dbReference type="Pfam" id="PF02734">
    <property type="entry name" value="Dak2"/>
    <property type="match status" value="1"/>
</dbReference>
<dbReference type="PANTHER" id="PTHR33434:SF2">
    <property type="entry name" value="FATTY ACID-BINDING PROTEIN TM_1468"/>
    <property type="match status" value="1"/>
</dbReference>
<proteinExistence type="predicted"/>
<dbReference type="InterPro" id="IPR004007">
    <property type="entry name" value="DhaL_dom"/>
</dbReference>
<dbReference type="GO" id="GO:0004371">
    <property type="term" value="F:glycerone kinase activity"/>
    <property type="evidence" value="ECO:0007669"/>
    <property type="project" value="InterPro"/>
</dbReference>
<dbReference type="GO" id="GO:0006071">
    <property type="term" value="P:glycerol metabolic process"/>
    <property type="evidence" value="ECO:0007669"/>
    <property type="project" value="InterPro"/>
</dbReference>
<sequence length="146" mass="16535">MTVFKEWSDELKRLSPTTDDLVLLLQKSLERASLALKETPQQLEVLRKNRVVDAGGKAFIYFLEGIVHFIEKGRLLPVSPQKKLLHLEKEAVHGGKEQYCAECCVRKSNLDRLGLVVKLNSLGQDLIFHSSLNFAKIHIKTGNPEE</sequence>
<evidence type="ECO:0000313" key="2">
    <source>
        <dbReference type="EMBL" id="KPJ68947.1"/>
    </source>
</evidence>
<dbReference type="Proteomes" id="UP000051861">
    <property type="component" value="Unassembled WGS sequence"/>
</dbReference>